<protein>
    <recommendedName>
        <fullName evidence="4">DUF4400 domain-containing protein</fullName>
    </recommendedName>
</protein>
<dbReference type="InterPro" id="IPR022266">
    <property type="entry name" value="DtrJ-like"/>
</dbReference>
<dbReference type="Pfam" id="PF14348">
    <property type="entry name" value="DtrJ-like"/>
    <property type="match status" value="1"/>
</dbReference>
<feature type="transmembrane region" description="Helical" evidence="1">
    <location>
        <begin position="183"/>
        <end position="203"/>
    </location>
</feature>
<keyword evidence="3" id="KW-1185">Reference proteome</keyword>
<accession>A0ABM7YN42</accession>
<keyword evidence="1" id="KW-0472">Membrane</keyword>
<reference evidence="2" key="1">
    <citation type="submission" date="2022-04" db="EMBL/GenBank/DDBJ databases">
        <title>Whole genome sequence of Sphaerotilus sp. FB-5.</title>
        <authorList>
            <person name="Takeda M."/>
            <person name="Narihara S."/>
            <person name="Akimoto M."/>
            <person name="Akimoto R."/>
            <person name="Nishiyashiki S."/>
            <person name="Murakami T."/>
        </authorList>
    </citation>
    <scope>NUCLEOTIDE SEQUENCE</scope>
    <source>
        <strain evidence="2">FB-5</strain>
    </source>
</reference>
<keyword evidence="1" id="KW-1133">Transmembrane helix</keyword>
<dbReference type="Proteomes" id="UP001057498">
    <property type="component" value="Chromosome"/>
</dbReference>
<organism evidence="2 3">
    <name type="scientific">Sphaerotilus microaerophilus</name>
    <dbReference type="NCBI Taxonomy" id="2914710"/>
    <lineage>
        <taxon>Bacteria</taxon>
        <taxon>Pseudomonadati</taxon>
        <taxon>Pseudomonadota</taxon>
        <taxon>Betaproteobacteria</taxon>
        <taxon>Burkholderiales</taxon>
        <taxon>Sphaerotilaceae</taxon>
        <taxon>Sphaerotilus</taxon>
    </lineage>
</organism>
<gene>
    <name evidence="2" type="ORF">CATMQ487_28640</name>
</gene>
<proteinExistence type="predicted"/>
<feature type="transmembrane region" description="Helical" evidence="1">
    <location>
        <begin position="156"/>
        <end position="177"/>
    </location>
</feature>
<evidence type="ECO:0008006" key="4">
    <source>
        <dbReference type="Google" id="ProtNLM"/>
    </source>
</evidence>
<sequence length="205" mass="22234">MIRAVAVFALSAWLVLVLYLPSATPAERFLAVMREEHQAVAALWGWARAEQILNRAARLQEATSNVTPIPSLVVAPPTEALPDAVGQEMAAVNLRLFHNRYFRAVDALFLLAAYRLAALLQWLPALAPFGLACLGDAWLQRQVRSRELRSGQPERFALLASGCIGLACAAALGLVWPGAINPLVWPAAAVLVAFSAVRAWGWFKG</sequence>
<evidence type="ECO:0000313" key="3">
    <source>
        <dbReference type="Proteomes" id="UP001057498"/>
    </source>
</evidence>
<dbReference type="EMBL" id="AP025730">
    <property type="protein sequence ID" value="BDI05894.1"/>
    <property type="molecule type" value="Genomic_DNA"/>
</dbReference>
<name>A0ABM7YN42_9BURK</name>
<evidence type="ECO:0000313" key="2">
    <source>
        <dbReference type="EMBL" id="BDI05894.1"/>
    </source>
</evidence>
<feature type="transmembrane region" description="Helical" evidence="1">
    <location>
        <begin position="107"/>
        <end position="135"/>
    </location>
</feature>
<keyword evidence="1" id="KW-0812">Transmembrane</keyword>
<evidence type="ECO:0000256" key="1">
    <source>
        <dbReference type="SAM" id="Phobius"/>
    </source>
</evidence>